<keyword evidence="2" id="KW-1185">Reference proteome</keyword>
<name>A0AAW1WWM6_RUBAR</name>
<evidence type="ECO:0000313" key="1">
    <source>
        <dbReference type="EMBL" id="KAK9928356.1"/>
    </source>
</evidence>
<accession>A0AAW1WWM6</accession>
<dbReference type="AlphaFoldDB" id="A0AAW1WWM6"/>
<reference evidence="1 2" key="1">
    <citation type="journal article" date="2023" name="G3 (Bethesda)">
        <title>A chromosome-length genome assembly and annotation of blackberry (Rubus argutus, cv. 'Hillquist').</title>
        <authorList>
            <person name="Bruna T."/>
            <person name="Aryal R."/>
            <person name="Dudchenko O."/>
            <person name="Sargent D.J."/>
            <person name="Mead D."/>
            <person name="Buti M."/>
            <person name="Cavallini A."/>
            <person name="Hytonen T."/>
            <person name="Andres J."/>
            <person name="Pham M."/>
            <person name="Weisz D."/>
            <person name="Mascagni F."/>
            <person name="Usai G."/>
            <person name="Natali L."/>
            <person name="Bassil N."/>
            <person name="Fernandez G.E."/>
            <person name="Lomsadze A."/>
            <person name="Armour M."/>
            <person name="Olukolu B."/>
            <person name="Poorten T."/>
            <person name="Britton C."/>
            <person name="Davik J."/>
            <person name="Ashrafi H."/>
            <person name="Aiden E.L."/>
            <person name="Borodovsky M."/>
            <person name="Worthington M."/>
        </authorList>
    </citation>
    <scope>NUCLEOTIDE SEQUENCE [LARGE SCALE GENOMIC DNA]</scope>
    <source>
        <strain evidence="1">PI 553951</strain>
    </source>
</reference>
<comment type="caution">
    <text evidence="1">The sequence shown here is derived from an EMBL/GenBank/DDBJ whole genome shotgun (WGS) entry which is preliminary data.</text>
</comment>
<dbReference type="Proteomes" id="UP001457282">
    <property type="component" value="Unassembled WGS sequence"/>
</dbReference>
<gene>
    <name evidence="1" type="ORF">M0R45_025496</name>
</gene>
<proteinExistence type="predicted"/>
<sequence>MVDWQRNGRWVGSYPLRWCLGVLYRRVVAMRTRDFDGLEMEKDRNVLGGSDMRFGLSGYERSRNAFCWSEGSQPILEGGRCTGGGATMMVVPVSWGYWISCRFFLGLA</sequence>
<organism evidence="1 2">
    <name type="scientific">Rubus argutus</name>
    <name type="common">Southern blackberry</name>
    <dbReference type="NCBI Taxonomy" id="59490"/>
    <lineage>
        <taxon>Eukaryota</taxon>
        <taxon>Viridiplantae</taxon>
        <taxon>Streptophyta</taxon>
        <taxon>Embryophyta</taxon>
        <taxon>Tracheophyta</taxon>
        <taxon>Spermatophyta</taxon>
        <taxon>Magnoliopsida</taxon>
        <taxon>eudicotyledons</taxon>
        <taxon>Gunneridae</taxon>
        <taxon>Pentapetalae</taxon>
        <taxon>rosids</taxon>
        <taxon>fabids</taxon>
        <taxon>Rosales</taxon>
        <taxon>Rosaceae</taxon>
        <taxon>Rosoideae</taxon>
        <taxon>Rosoideae incertae sedis</taxon>
        <taxon>Rubus</taxon>
    </lineage>
</organism>
<protein>
    <submittedName>
        <fullName evidence="1">Uncharacterized protein</fullName>
    </submittedName>
</protein>
<dbReference type="EMBL" id="JBEDUW010000005">
    <property type="protein sequence ID" value="KAK9928356.1"/>
    <property type="molecule type" value="Genomic_DNA"/>
</dbReference>
<evidence type="ECO:0000313" key="2">
    <source>
        <dbReference type="Proteomes" id="UP001457282"/>
    </source>
</evidence>